<feature type="domain" description="Bacterial bifunctional deaminase-reductase C-terminal" evidence="1">
    <location>
        <begin position="13"/>
        <end position="183"/>
    </location>
</feature>
<protein>
    <submittedName>
        <fullName evidence="2">Dihydrofolate reductase family protein</fullName>
    </submittedName>
</protein>
<organism evidence="2 3">
    <name type="scientific">Kibdelosporangium lantanae</name>
    <dbReference type="NCBI Taxonomy" id="1497396"/>
    <lineage>
        <taxon>Bacteria</taxon>
        <taxon>Bacillati</taxon>
        <taxon>Actinomycetota</taxon>
        <taxon>Actinomycetes</taxon>
        <taxon>Pseudonocardiales</taxon>
        <taxon>Pseudonocardiaceae</taxon>
        <taxon>Kibdelosporangium</taxon>
    </lineage>
</organism>
<dbReference type="InterPro" id="IPR002734">
    <property type="entry name" value="RibDG_C"/>
</dbReference>
<keyword evidence="3" id="KW-1185">Reference proteome</keyword>
<sequence>MNGTEDLEDRTMKLVATEYVTLDGYMDEPGNWSLPFFCDEAVAFKKAELFATEALLLGRRTYEGFAEAWPAMADPDGFADRMNRIPKYVASRTLTGLTWNATLIEGDVVAYVKKLRDLPGGDLVLAGSGQLLDVLAGADLVDEYRVMVHPIVLGDGELRLFAKSPRRTLTLVRSESWSSGIVLNTYQR</sequence>
<comment type="caution">
    <text evidence="2">The sequence shown here is derived from an EMBL/GenBank/DDBJ whole genome shotgun (WGS) entry which is preliminary data.</text>
</comment>
<dbReference type="Pfam" id="PF01872">
    <property type="entry name" value="RibD_C"/>
    <property type="match status" value="1"/>
</dbReference>
<reference evidence="3" key="1">
    <citation type="journal article" date="2019" name="Int. J. Syst. Evol. Microbiol.">
        <title>The Global Catalogue of Microorganisms (GCM) 10K type strain sequencing project: providing services to taxonomists for standard genome sequencing and annotation.</title>
        <authorList>
            <consortium name="The Broad Institute Genomics Platform"/>
            <consortium name="The Broad Institute Genome Sequencing Center for Infectious Disease"/>
            <person name="Wu L."/>
            <person name="Ma J."/>
        </authorList>
    </citation>
    <scope>NUCLEOTIDE SEQUENCE [LARGE SCALE GENOMIC DNA]</scope>
    <source>
        <strain evidence="3">JCM 31486</strain>
    </source>
</reference>
<gene>
    <name evidence="2" type="ORF">ACFQ1S_12915</name>
</gene>
<dbReference type="Gene3D" id="3.40.430.10">
    <property type="entry name" value="Dihydrofolate Reductase, subunit A"/>
    <property type="match status" value="1"/>
</dbReference>
<accession>A0ABW3M7Q9</accession>
<evidence type="ECO:0000259" key="1">
    <source>
        <dbReference type="Pfam" id="PF01872"/>
    </source>
</evidence>
<evidence type="ECO:0000313" key="2">
    <source>
        <dbReference type="EMBL" id="MFD1046392.1"/>
    </source>
</evidence>
<name>A0ABW3M7Q9_9PSEU</name>
<dbReference type="PANTHER" id="PTHR38011:SF11">
    <property type="entry name" value="2,5-DIAMINO-6-RIBOSYLAMINO-4(3H)-PYRIMIDINONE 5'-PHOSPHATE REDUCTASE"/>
    <property type="match status" value="1"/>
</dbReference>
<dbReference type="InterPro" id="IPR050765">
    <property type="entry name" value="Riboflavin_Biosynth_HTPR"/>
</dbReference>
<dbReference type="PANTHER" id="PTHR38011">
    <property type="entry name" value="DIHYDROFOLATE REDUCTASE FAMILY PROTEIN (AFU_ORTHOLOGUE AFUA_8G06820)"/>
    <property type="match status" value="1"/>
</dbReference>
<proteinExistence type="predicted"/>
<dbReference type="SUPFAM" id="SSF53597">
    <property type="entry name" value="Dihydrofolate reductase-like"/>
    <property type="match status" value="1"/>
</dbReference>
<dbReference type="InterPro" id="IPR024072">
    <property type="entry name" value="DHFR-like_dom_sf"/>
</dbReference>
<dbReference type="Proteomes" id="UP001597045">
    <property type="component" value="Unassembled WGS sequence"/>
</dbReference>
<evidence type="ECO:0000313" key="3">
    <source>
        <dbReference type="Proteomes" id="UP001597045"/>
    </source>
</evidence>
<dbReference type="EMBL" id="JBHTIS010000639">
    <property type="protein sequence ID" value="MFD1046392.1"/>
    <property type="molecule type" value="Genomic_DNA"/>
</dbReference>